<name>A0A371FPI7_MUCPR</name>
<dbReference type="AlphaFoldDB" id="A0A371FPI7"/>
<organism evidence="1 2">
    <name type="scientific">Mucuna pruriens</name>
    <name type="common">Velvet bean</name>
    <name type="synonym">Dolichos pruriens</name>
    <dbReference type="NCBI Taxonomy" id="157652"/>
    <lineage>
        <taxon>Eukaryota</taxon>
        <taxon>Viridiplantae</taxon>
        <taxon>Streptophyta</taxon>
        <taxon>Embryophyta</taxon>
        <taxon>Tracheophyta</taxon>
        <taxon>Spermatophyta</taxon>
        <taxon>Magnoliopsida</taxon>
        <taxon>eudicotyledons</taxon>
        <taxon>Gunneridae</taxon>
        <taxon>Pentapetalae</taxon>
        <taxon>rosids</taxon>
        <taxon>fabids</taxon>
        <taxon>Fabales</taxon>
        <taxon>Fabaceae</taxon>
        <taxon>Papilionoideae</taxon>
        <taxon>50 kb inversion clade</taxon>
        <taxon>NPAAA clade</taxon>
        <taxon>indigoferoid/millettioid clade</taxon>
        <taxon>Phaseoleae</taxon>
        <taxon>Mucuna</taxon>
    </lineage>
</organism>
<feature type="non-terminal residue" evidence="1">
    <location>
        <position position="1"/>
    </location>
</feature>
<keyword evidence="2" id="KW-1185">Reference proteome</keyword>
<comment type="caution">
    <text evidence="1">The sequence shown here is derived from an EMBL/GenBank/DDBJ whole genome shotgun (WGS) entry which is preliminary data.</text>
</comment>
<dbReference type="EMBL" id="QJKJ01008311">
    <property type="protein sequence ID" value="RDX80162.1"/>
    <property type="molecule type" value="Genomic_DNA"/>
</dbReference>
<evidence type="ECO:0000313" key="2">
    <source>
        <dbReference type="Proteomes" id="UP000257109"/>
    </source>
</evidence>
<accession>A0A371FPI7</accession>
<proteinExistence type="predicted"/>
<protein>
    <submittedName>
        <fullName evidence="1">Uncharacterized protein</fullName>
    </submittedName>
</protein>
<evidence type="ECO:0000313" key="1">
    <source>
        <dbReference type="EMBL" id="RDX80162.1"/>
    </source>
</evidence>
<gene>
    <name evidence="1" type="ORF">CR513_39320</name>
</gene>
<sequence>MIYKRKENAKTIPSGILFQKLAYAALGDRNTVFFSKRRKNSSQCFKHTAPDLPVGDSSKNRRMLLYMTKTRYSLVKGERIVRSVFITQLRALKQDKKHLSLSWILQPKHKGHSFELSPFSSRTQEILLLSQVITLQKFYYADDGIYSSVFI</sequence>
<dbReference type="Proteomes" id="UP000257109">
    <property type="component" value="Unassembled WGS sequence"/>
</dbReference>
<reference evidence="1" key="1">
    <citation type="submission" date="2018-05" db="EMBL/GenBank/DDBJ databases">
        <title>Draft genome of Mucuna pruriens seed.</title>
        <authorList>
            <person name="Nnadi N.E."/>
            <person name="Vos R."/>
            <person name="Hasami M.H."/>
            <person name="Devisetty U.K."/>
            <person name="Aguiy J.C."/>
        </authorList>
    </citation>
    <scope>NUCLEOTIDE SEQUENCE [LARGE SCALE GENOMIC DNA]</scope>
    <source>
        <strain evidence="1">JCA_2017</strain>
    </source>
</reference>